<keyword evidence="2" id="KW-1185">Reference proteome</keyword>
<sequence>MAPRASMTQGIYMVLPDDASALAESYGYNQSRMSSGDVLSSSQARMSSGEALGYNQTRMSSGDVLSTSQARISSGEALGYNQSGMSSGDVIDSSQAGMISAGNTQGFIQARKTSTAMFSATEHRQSSAAFLLSNGLAMTSPDAGFAHGSNEHMPSTHTGEFSQARKASTIVIDSSERRRPSEDIIEQGQADTSSSLVLGSGEQRISSGDILGANAVRSSAVYNRRQSSVVTVQTREYYSSTEPPSSIDVKYLSNALSADGKEAQYIHDEDTVSGDDVMLVVNEEPTVTKNSRYFQSTDMVSEGGAIHGRHAFGNGERAQTGAFAYVEGGDTGESSTDVNFVLMGLPAPSEDTRAFDNDMDGEPTVVTGIQTKKGSKLSTSGVTDAGYGGMETASVEKRTSSSGMETKYVFSEEHSSGGGESKYLESHGGDISGVREFDNVIDGEPTIVTGIK</sequence>
<dbReference type="Proteomes" id="UP000828390">
    <property type="component" value="Unassembled WGS sequence"/>
</dbReference>
<accession>A0A9D4K326</accession>
<name>A0A9D4K326_DREPO</name>
<reference evidence="1" key="1">
    <citation type="journal article" date="2019" name="bioRxiv">
        <title>The Genome of the Zebra Mussel, Dreissena polymorpha: A Resource for Invasive Species Research.</title>
        <authorList>
            <person name="McCartney M.A."/>
            <person name="Auch B."/>
            <person name="Kono T."/>
            <person name="Mallez S."/>
            <person name="Zhang Y."/>
            <person name="Obille A."/>
            <person name="Becker A."/>
            <person name="Abrahante J.E."/>
            <person name="Garbe J."/>
            <person name="Badalamenti J.P."/>
            <person name="Herman A."/>
            <person name="Mangelson H."/>
            <person name="Liachko I."/>
            <person name="Sullivan S."/>
            <person name="Sone E.D."/>
            <person name="Koren S."/>
            <person name="Silverstein K.A.T."/>
            <person name="Beckman K.B."/>
            <person name="Gohl D.M."/>
        </authorList>
    </citation>
    <scope>NUCLEOTIDE SEQUENCE</scope>
    <source>
        <strain evidence="1">Duluth1</strain>
        <tissue evidence="1">Whole animal</tissue>
    </source>
</reference>
<evidence type="ECO:0000313" key="2">
    <source>
        <dbReference type="Proteomes" id="UP000828390"/>
    </source>
</evidence>
<dbReference type="EMBL" id="JAIWYP010000004">
    <property type="protein sequence ID" value="KAH3832057.1"/>
    <property type="molecule type" value="Genomic_DNA"/>
</dbReference>
<comment type="caution">
    <text evidence="1">The sequence shown here is derived from an EMBL/GenBank/DDBJ whole genome shotgun (WGS) entry which is preliminary data.</text>
</comment>
<organism evidence="1 2">
    <name type="scientific">Dreissena polymorpha</name>
    <name type="common">Zebra mussel</name>
    <name type="synonym">Mytilus polymorpha</name>
    <dbReference type="NCBI Taxonomy" id="45954"/>
    <lineage>
        <taxon>Eukaryota</taxon>
        <taxon>Metazoa</taxon>
        <taxon>Spiralia</taxon>
        <taxon>Lophotrochozoa</taxon>
        <taxon>Mollusca</taxon>
        <taxon>Bivalvia</taxon>
        <taxon>Autobranchia</taxon>
        <taxon>Heteroconchia</taxon>
        <taxon>Euheterodonta</taxon>
        <taxon>Imparidentia</taxon>
        <taxon>Neoheterodontei</taxon>
        <taxon>Myida</taxon>
        <taxon>Dreissenoidea</taxon>
        <taxon>Dreissenidae</taxon>
        <taxon>Dreissena</taxon>
    </lineage>
</organism>
<protein>
    <submittedName>
        <fullName evidence="1">Uncharacterized protein</fullName>
    </submittedName>
</protein>
<gene>
    <name evidence="1" type="ORF">DPMN_105333</name>
</gene>
<reference evidence="1" key="2">
    <citation type="submission" date="2020-11" db="EMBL/GenBank/DDBJ databases">
        <authorList>
            <person name="McCartney M.A."/>
            <person name="Auch B."/>
            <person name="Kono T."/>
            <person name="Mallez S."/>
            <person name="Becker A."/>
            <person name="Gohl D.M."/>
            <person name="Silverstein K.A.T."/>
            <person name="Koren S."/>
            <person name="Bechman K.B."/>
            <person name="Herman A."/>
            <person name="Abrahante J.E."/>
            <person name="Garbe J."/>
        </authorList>
    </citation>
    <scope>NUCLEOTIDE SEQUENCE</scope>
    <source>
        <strain evidence="1">Duluth1</strain>
        <tissue evidence="1">Whole animal</tissue>
    </source>
</reference>
<dbReference type="AlphaFoldDB" id="A0A9D4K326"/>
<evidence type="ECO:0000313" key="1">
    <source>
        <dbReference type="EMBL" id="KAH3832057.1"/>
    </source>
</evidence>
<proteinExistence type="predicted"/>